<evidence type="ECO:0000256" key="2">
    <source>
        <dbReference type="SAM" id="Phobius"/>
    </source>
</evidence>
<keyword evidence="2" id="KW-1133">Transmembrane helix</keyword>
<accession>A0ABT6WVK9</accession>
<dbReference type="EMBL" id="JASCTH010000027">
    <property type="protein sequence ID" value="MDI6103765.1"/>
    <property type="molecule type" value="Genomic_DNA"/>
</dbReference>
<name>A0ABT6WVK9_9ACTN</name>
<evidence type="ECO:0000313" key="3">
    <source>
        <dbReference type="EMBL" id="MDI6103765.1"/>
    </source>
</evidence>
<comment type="caution">
    <text evidence="3">The sequence shown here is derived from an EMBL/GenBank/DDBJ whole genome shotgun (WGS) entry which is preliminary data.</text>
</comment>
<protein>
    <submittedName>
        <fullName evidence="3">Uncharacterized protein</fullName>
    </submittedName>
</protein>
<reference evidence="3 4" key="1">
    <citation type="submission" date="2023-05" db="EMBL/GenBank/DDBJ databases">
        <title>Actinoplanes sp. NEAU-A12 genome sequencing.</title>
        <authorList>
            <person name="Wang Z.-S."/>
        </authorList>
    </citation>
    <scope>NUCLEOTIDE SEQUENCE [LARGE SCALE GENOMIC DNA]</scope>
    <source>
        <strain evidence="3 4">NEAU-A12</strain>
    </source>
</reference>
<feature type="region of interest" description="Disordered" evidence="1">
    <location>
        <begin position="1"/>
        <end position="65"/>
    </location>
</feature>
<feature type="transmembrane region" description="Helical" evidence="2">
    <location>
        <begin position="107"/>
        <end position="130"/>
    </location>
</feature>
<sequence>MTNSDAPNAERPDPCLEEAGASSEDEPTALDLSHDEYGSTELNLSDDHPDPRASRRGLDEPSEGPPPDHVRAVAFLLLWIFGLCLGGVVILATVIAMNKPDVLKDMVAFFSTIVATLGTLIGGVVAFYFARR</sequence>
<feature type="transmembrane region" description="Helical" evidence="2">
    <location>
        <begin position="72"/>
        <end position="95"/>
    </location>
</feature>
<gene>
    <name evidence="3" type="ORF">QLQ12_34640</name>
</gene>
<keyword evidence="2" id="KW-0812">Transmembrane</keyword>
<evidence type="ECO:0000256" key="1">
    <source>
        <dbReference type="SAM" id="MobiDB-lite"/>
    </source>
</evidence>
<dbReference type="RefSeq" id="WP_282764987.1">
    <property type="nucleotide sequence ID" value="NZ_JASCTH010000027.1"/>
</dbReference>
<evidence type="ECO:0000313" key="4">
    <source>
        <dbReference type="Proteomes" id="UP001241758"/>
    </source>
</evidence>
<keyword evidence="2" id="KW-0472">Membrane</keyword>
<feature type="compositionally biased region" description="Basic and acidic residues" evidence="1">
    <location>
        <begin position="45"/>
        <end position="59"/>
    </location>
</feature>
<proteinExistence type="predicted"/>
<keyword evidence="4" id="KW-1185">Reference proteome</keyword>
<dbReference type="Proteomes" id="UP001241758">
    <property type="component" value="Unassembled WGS sequence"/>
</dbReference>
<organism evidence="3 4">
    <name type="scientific">Actinoplanes sandaracinus</name>
    <dbReference type="NCBI Taxonomy" id="3045177"/>
    <lineage>
        <taxon>Bacteria</taxon>
        <taxon>Bacillati</taxon>
        <taxon>Actinomycetota</taxon>
        <taxon>Actinomycetes</taxon>
        <taxon>Micromonosporales</taxon>
        <taxon>Micromonosporaceae</taxon>
        <taxon>Actinoplanes</taxon>
    </lineage>
</organism>